<sequence length="75" mass="8611">NCFPSIQEDKLREIDKPLSNLEIKEALFNIGNFKSLGEDGLQIKSLSKTLICLIPKIENVTYLKHFCLISLCNEW</sequence>
<proteinExistence type="predicted"/>
<dbReference type="AlphaFoldDB" id="A0A371E9G5"/>
<feature type="non-terminal residue" evidence="1">
    <location>
        <position position="1"/>
    </location>
</feature>
<accession>A0A371E9G5</accession>
<reference evidence="1" key="1">
    <citation type="submission" date="2018-05" db="EMBL/GenBank/DDBJ databases">
        <title>Draft genome of Mucuna pruriens seed.</title>
        <authorList>
            <person name="Nnadi N.E."/>
            <person name="Vos R."/>
            <person name="Hasami M.H."/>
            <person name="Devisetty U.K."/>
            <person name="Aguiy J.C."/>
        </authorList>
    </citation>
    <scope>NUCLEOTIDE SEQUENCE [LARGE SCALE GENOMIC DNA]</scope>
    <source>
        <strain evidence="1">JCA_2017</strain>
    </source>
</reference>
<comment type="caution">
    <text evidence="1">The sequence shown here is derived from an EMBL/GenBank/DDBJ whole genome shotgun (WGS) entry which is preliminary data.</text>
</comment>
<evidence type="ECO:0000313" key="2">
    <source>
        <dbReference type="Proteomes" id="UP000257109"/>
    </source>
</evidence>
<dbReference type="EMBL" id="QJKJ01015372">
    <property type="protein sequence ID" value="RDX62629.1"/>
    <property type="molecule type" value="Genomic_DNA"/>
</dbReference>
<organism evidence="1 2">
    <name type="scientific">Mucuna pruriens</name>
    <name type="common">Velvet bean</name>
    <name type="synonym">Dolichos pruriens</name>
    <dbReference type="NCBI Taxonomy" id="157652"/>
    <lineage>
        <taxon>Eukaryota</taxon>
        <taxon>Viridiplantae</taxon>
        <taxon>Streptophyta</taxon>
        <taxon>Embryophyta</taxon>
        <taxon>Tracheophyta</taxon>
        <taxon>Spermatophyta</taxon>
        <taxon>Magnoliopsida</taxon>
        <taxon>eudicotyledons</taxon>
        <taxon>Gunneridae</taxon>
        <taxon>Pentapetalae</taxon>
        <taxon>rosids</taxon>
        <taxon>fabids</taxon>
        <taxon>Fabales</taxon>
        <taxon>Fabaceae</taxon>
        <taxon>Papilionoideae</taxon>
        <taxon>50 kb inversion clade</taxon>
        <taxon>NPAAA clade</taxon>
        <taxon>indigoferoid/millettioid clade</taxon>
        <taxon>Phaseoleae</taxon>
        <taxon>Mucuna</taxon>
    </lineage>
</organism>
<name>A0A371E9G5_MUCPR</name>
<gene>
    <name evidence="1" type="ORF">CR513_59022</name>
</gene>
<protein>
    <submittedName>
        <fullName evidence="1">Uncharacterized protein</fullName>
    </submittedName>
</protein>
<dbReference type="Proteomes" id="UP000257109">
    <property type="component" value="Unassembled WGS sequence"/>
</dbReference>
<keyword evidence="2" id="KW-1185">Reference proteome</keyword>
<dbReference type="OrthoDB" id="1938551at2759"/>
<evidence type="ECO:0000313" key="1">
    <source>
        <dbReference type="EMBL" id="RDX62629.1"/>
    </source>
</evidence>